<dbReference type="Gene3D" id="3.40.710.10">
    <property type="entry name" value="DD-peptidase/beta-lactamase superfamily"/>
    <property type="match status" value="1"/>
</dbReference>
<dbReference type="GO" id="GO:0016787">
    <property type="term" value="F:hydrolase activity"/>
    <property type="evidence" value="ECO:0007669"/>
    <property type="project" value="UniProtKB-KW"/>
</dbReference>
<evidence type="ECO:0000259" key="1">
    <source>
        <dbReference type="Pfam" id="PF00144"/>
    </source>
</evidence>
<dbReference type="PANTHER" id="PTHR43283:SF7">
    <property type="entry name" value="BETA-LACTAMASE-RELATED DOMAIN-CONTAINING PROTEIN"/>
    <property type="match status" value="1"/>
</dbReference>
<dbReference type="InterPro" id="IPR001466">
    <property type="entry name" value="Beta-lactam-related"/>
</dbReference>
<dbReference type="AlphaFoldDB" id="A0A4Q8QHL6"/>
<sequence length="444" mass="50649">MKLFKRILLLLLIGVAILLYLNYSKLNIISGYASKYMASGVFLAGRSEASLVQNDTNMPLVKLAESEVNQDDKYASASVYGLMNRKAIYREGLGAVLVNGGDEKDLFRLTPNRIQPRDTIPYPYGQGEPKDSLFPEIDYDRLNKAVGLAFENLEVQKTRTVLILYKGHLIAERYLDGFTKDTPILGWSMTKSILGTLYGILEHQGKLEMEWPAPIPEWKQDERKDITLNHLLRMQSGLEWDEDYTKISDVTRMLFLEDDMSWSQKEKDLIAPPTEIWNYSSGTTNLLSGILRQQFRSHQDYLDFPYKELIDKIGMYSMVLEADVKGNYVLSSYAWASTRDWARFGQLYLDKGSWGGKQLFDSAWVDYITEPTPDSEEKYGAHFWLNAGGKYPDVPGDLFSCNGFQGQHVFMIPSKSMVIVRTGLAEEPDFDANRFLSEVTKSVR</sequence>
<dbReference type="Pfam" id="PF00144">
    <property type="entry name" value="Beta-lactamase"/>
    <property type="match status" value="1"/>
</dbReference>
<reference evidence="2 3" key="1">
    <citation type="submission" date="2019-02" db="EMBL/GenBank/DDBJ databases">
        <title>Draft genome sequence of Muricauda sp. 176CP4-71.</title>
        <authorList>
            <person name="Park J.-S."/>
        </authorList>
    </citation>
    <scope>NUCLEOTIDE SEQUENCE [LARGE SCALE GENOMIC DNA]</scope>
    <source>
        <strain evidence="2 3">176CP4-71</strain>
    </source>
</reference>
<dbReference type="Proteomes" id="UP000291981">
    <property type="component" value="Unassembled WGS sequence"/>
</dbReference>
<name>A0A4Q8QHL6_9FLAO</name>
<organism evidence="2 3">
    <name type="scientific">Flagellimonas allohymeniacidonis</name>
    <dbReference type="NCBI Taxonomy" id="2517819"/>
    <lineage>
        <taxon>Bacteria</taxon>
        <taxon>Pseudomonadati</taxon>
        <taxon>Bacteroidota</taxon>
        <taxon>Flavobacteriia</taxon>
        <taxon>Flavobacteriales</taxon>
        <taxon>Flavobacteriaceae</taxon>
        <taxon>Flagellimonas</taxon>
    </lineage>
</organism>
<gene>
    <name evidence="2" type="ORF">EW142_02970</name>
</gene>
<dbReference type="SUPFAM" id="SSF56601">
    <property type="entry name" value="beta-lactamase/transpeptidase-like"/>
    <property type="match status" value="1"/>
</dbReference>
<dbReference type="PANTHER" id="PTHR43283">
    <property type="entry name" value="BETA-LACTAMASE-RELATED"/>
    <property type="match status" value="1"/>
</dbReference>
<evidence type="ECO:0000313" key="3">
    <source>
        <dbReference type="Proteomes" id="UP000291981"/>
    </source>
</evidence>
<evidence type="ECO:0000313" key="2">
    <source>
        <dbReference type="EMBL" id="TAI48778.1"/>
    </source>
</evidence>
<comment type="caution">
    <text evidence="2">The sequence shown here is derived from an EMBL/GenBank/DDBJ whole genome shotgun (WGS) entry which is preliminary data.</text>
</comment>
<keyword evidence="2" id="KW-0378">Hydrolase</keyword>
<proteinExistence type="predicted"/>
<keyword evidence="3" id="KW-1185">Reference proteome</keyword>
<feature type="domain" description="Beta-lactamase-related" evidence="1">
    <location>
        <begin position="161"/>
        <end position="421"/>
    </location>
</feature>
<accession>A0A4Q8QHL6</accession>
<protein>
    <submittedName>
        <fullName evidence="2">Class C beta-lactamase-related serine hydrolase</fullName>
    </submittedName>
</protein>
<dbReference type="OrthoDB" id="9773047at2"/>
<dbReference type="InterPro" id="IPR050789">
    <property type="entry name" value="Diverse_Enzym_Activities"/>
</dbReference>
<dbReference type="RefSeq" id="WP_130609443.1">
    <property type="nucleotide sequence ID" value="NZ_SGIU01000001.1"/>
</dbReference>
<dbReference type="EMBL" id="SGIU01000001">
    <property type="protein sequence ID" value="TAI48778.1"/>
    <property type="molecule type" value="Genomic_DNA"/>
</dbReference>
<dbReference type="InterPro" id="IPR012338">
    <property type="entry name" value="Beta-lactam/transpept-like"/>
</dbReference>